<evidence type="ECO:0000256" key="4">
    <source>
        <dbReference type="ARBA" id="ARBA00023242"/>
    </source>
</evidence>
<evidence type="ECO:0000256" key="3">
    <source>
        <dbReference type="ARBA" id="ARBA00023235"/>
    </source>
</evidence>
<proteinExistence type="inferred from homology"/>
<keyword evidence="3" id="KW-0413">Isomerase</keyword>
<keyword evidence="2" id="KW-0238">DNA-binding</keyword>
<dbReference type="GO" id="GO:0043138">
    <property type="term" value="F:3'-5' DNA helicase activity"/>
    <property type="evidence" value="ECO:0007669"/>
    <property type="project" value="TreeGrafter"/>
</dbReference>
<evidence type="ECO:0000256" key="2">
    <source>
        <dbReference type="ARBA" id="ARBA00023125"/>
    </source>
</evidence>
<dbReference type="GO" id="GO:0009378">
    <property type="term" value="F:four-way junction helicase activity"/>
    <property type="evidence" value="ECO:0007669"/>
    <property type="project" value="TreeGrafter"/>
</dbReference>
<evidence type="ECO:0000256" key="1">
    <source>
        <dbReference type="ARBA" id="ARBA00005446"/>
    </source>
</evidence>
<keyword evidence="4" id="KW-0539">Nucleus</keyword>
<dbReference type="GO" id="GO:0005694">
    <property type="term" value="C:chromosome"/>
    <property type="evidence" value="ECO:0007669"/>
    <property type="project" value="TreeGrafter"/>
</dbReference>
<dbReference type="AlphaFoldDB" id="A0AAD9Q152"/>
<evidence type="ECO:0000313" key="5">
    <source>
        <dbReference type="EMBL" id="KAK2552430.1"/>
    </source>
</evidence>
<name>A0AAD9Q152_ACRCE</name>
<protein>
    <submittedName>
        <fullName evidence="5">ATP-dependent DNA helicase Q-like 4B</fullName>
    </submittedName>
</protein>
<keyword evidence="5" id="KW-0378">Hydrolase</keyword>
<reference evidence="5" key="1">
    <citation type="journal article" date="2023" name="G3 (Bethesda)">
        <title>Whole genome assembly and annotation of the endangered Caribbean coral Acropora cervicornis.</title>
        <authorList>
            <person name="Selwyn J.D."/>
            <person name="Vollmer S.V."/>
        </authorList>
    </citation>
    <scope>NUCLEOTIDE SEQUENCE</scope>
    <source>
        <strain evidence="5">K2</strain>
    </source>
</reference>
<dbReference type="PANTHER" id="PTHR13710:SF153">
    <property type="entry name" value="RECQ-LIKE DNA HELICASE BLM"/>
    <property type="match status" value="1"/>
</dbReference>
<gene>
    <name evidence="5" type="ORF">P5673_026515</name>
</gene>
<dbReference type="InterPro" id="IPR027417">
    <property type="entry name" value="P-loop_NTPase"/>
</dbReference>
<dbReference type="GO" id="GO:0005634">
    <property type="term" value="C:nucleus"/>
    <property type="evidence" value="ECO:0007669"/>
    <property type="project" value="TreeGrafter"/>
</dbReference>
<dbReference type="SUPFAM" id="SSF52540">
    <property type="entry name" value="P-loop containing nucleoside triphosphate hydrolases"/>
    <property type="match status" value="1"/>
</dbReference>
<accession>A0AAD9Q152</accession>
<organism evidence="5 6">
    <name type="scientific">Acropora cervicornis</name>
    <name type="common">Staghorn coral</name>
    <dbReference type="NCBI Taxonomy" id="6130"/>
    <lineage>
        <taxon>Eukaryota</taxon>
        <taxon>Metazoa</taxon>
        <taxon>Cnidaria</taxon>
        <taxon>Anthozoa</taxon>
        <taxon>Hexacorallia</taxon>
        <taxon>Scleractinia</taxon>
        <taxon>Astrocoeniina</taxon>
        <taxon>Acroporidae</taxon>
        <taxon>Acropora</taxon>
    </lineage>
</organism>
<dbReference type="Proteomes" id="UP001249851">
    <property type="component" value="Unassembled WGS sequence"/>
</dbReference>
<comment type="similarity">
    <text evidence="1">Belongs to the helicase family. RecQ subfamily.</text>
</comment>
<dbReference type="GO" id="GO:0005737">
    <property type="term" value="C:cytoplasm"/>
    <property type="evidence" value="ECO:0007669"/>
    <property type="project" value="TreeGrafter"/>
</dbReference>
<dbReference type="GO" id="GO:0000724">
    <property type="term" value="P:double-strand break repair via homologous recombination"/>
    <property type="evidence" value="ECO:0007669"/>
    <property type="project" value="TreeGrafter"/>
</dbReference>
<dbReference type="EMBL" id="JARQWQ010000087">
    <property type="protein sequence ID" value="KAK2552430.1"/>
    <property type="molecule type" value="Genomic_DNA"/>
</dbReference>
<comment type="caution">
    <text evidence="5">The sequence shown here is derived from an EMBL/GenBank/DDBJ whole genome shotgun (WGS) entry which is preliminary data.</text>
</comment>
<reference evidence="5" key="2">
    <citation type="journal article" date="2023" name="Science">
        <title>Genomic signatures of disease resistance in endangered staghorn corals.</title>
        <authorList>
            <person name="Vollmer S.V."/>
            <person name="Selwyn J.D."/>
            <person name="Despard B.A."/>
            <person name="Roesel C.L."/>
        </authorList>
    </citation>
    <scope>NUCLEOTIDE SEQUENCE</scope>
    <source>
        <strain evidence="5">K2</strain>
    </source>
</reference>
<evidence type="ECO:0000313" key="6">
    <source>
        <dbReference type="Proteomes" id="UP001249851"/>
    </source>
</evidence>
<sequence length="425" mass="47390">MAGEEDVLSKALADLNSVSSSEFRLKQEQEVAVRALLDGKDVLAVLPTGFGKSPTTRCSFVPWTINWMARQQFCMIKDQISELKSLGYSAVAASDLSLREIRQCSFKVMFATAEKVKEKGLREILLDHNSPLHQKISAIVVDESHTVETWTGKRNMNSKRAKRGDAFREAYGELGVLRSLCKEGIPILALTGTADDTTQSTICSDLSLQANTCKLFISPNRPNIRVSVNKCEQEIKDFVQSEGCYRVAMYRPFDKNIKPVSPGHDCCSHCALECCGRCCSEKLPFEKSESKGQSVPALTRPVSNEDKSCLKEALTELVEGSCNNAFGAVSCHGFSSELVEDIINNCHIFFTVNDVFECLPVYSLDHCLKILEIIQEIYGDIPDFDDTSDILPLDGVEGGERRMEYFDDYFDLPDDNTDDLDYIEL</sequence>
<keyword evidence="6" id="KW-1185">Reference proteome</keyword>
<keyword evidence="5" id="KW-0547">Nucleotide-binding</keyword>
<dbReference type="GO" id="GO:0003677">
    <property type="term" value="F:DNA binding"/>
    <property type="evidence" value="ECO:0007669"/>
    <property type="project" value="UniProtKB-KW"/>
</dbReference>
<dbReference type="Gene3D" id="3.40.50.300">
    <property type="entry name" value="P-loop containing nucleotide triphosphate hydrolases"/>
    <property type="match status" value="1"/>
</dbReference>
<keyword evidence="5" id="KW-0347">Helicase</keyword>
<dbReference type="PANTHER" id="PTHR13710">
    <property type="entry name" value="DNA HELICASE RECQ FAMILY MEMBER"/>
    <property type="match status" value="1"/>
</dbReference>
<keyword evidence="5" id="KW-0067">ATP-binding</keyword>